<evidence type="ECO:0000259" key="5">
    <source>
        <dbReference type="Pfam" id="PF08386"/>
    </source>
</evidence>
<sequence>MSGEKSGLSQEVTNGHTDGRNTRSSVFWPRKSILVTAACLLSLAAFRTHDWVPAFKDATTVDQGVMSPLVIEKDGSDFSWHSIVPSSELIYHKCFDDYECARLDVPMDWLRKDDAGSKVAVAVIRLPAKVPVTDPRYGGAILTNPGGPGGSGVEQVKRNGMATQAIVDSEIDPNATNAQASALYHDIIGFDPRGIGRTTPGIQCFPDSMSREAWGMQNEALGLLGSSEDSFFRNWHRSRALAEGCSLRSKISFDGPDAIGEHVNSSPVARDMLEIVERHAQWVEKQGRSAQIAHDLTSGRDVTQSIARRTRRNQGKEKIRYWGNSYGTLLGQTFAAMFPDRIDRMVLDGVVDSHDYYFGSWLSNLKDSDKILDRFFQYCSEAGPQDCNFFSEGGPDKIRKEYEDLLLDIFAHPRVVPSSPTRGPDVITWSDVKSTVRLGMYQPLIFMPMVADLLTDVWRGNGSLFADFKHVEHTPSSCSCPSTECQAAGPFSQECNTAYDNGADASMAILCTDAEGLGDVDERGFQAYWHALQNQSSVLGDWWSHTRLSCIGWQARAKWRFTGPFGANATSHPILFIGNTLDPVTPLDNAQRMAENYRGSSLLVQDSEGHTSWSSPSLCTAKVARTYFQTGVVPEVGTVCDVLRRPFQEGVDVAAYEGDDDKVLVRALEVMQKTYMELKWGSRSMLS</sequence>
<evidence type="ECO:0000256" key="1">
    <source>
        <dbReference type="ARBA" id="ARBA00010088"/>
    </source>
</evidence>
<keyword evidence="7" id="KW-1185">Reference proteome</keyword>
<dbReference type="InterPro" id="IPR029058">
    <property type="entry name" value="AB_hydrolase_fold"/>
</dbReference>
<protein>
    <recommendedName>
        <fullName evidence="8">Proteinase</fullName>
    </recommendedName>
</protein>
<dbReference type="EMBL" id="JBFMKM010000010">
    <property type="protein sequence ID" value="KAL1303080.1"/>
    <property type="molecule type" value="Genomic_DNA"/>
</dbReference>
<dbReference type="Gene3D" id="3.40.50.1820">
    <property type="entry name" value="alpha/beta hydrolase"/>
    <property type="match status" value="2"/>
</dbReference>
<evidence type="ECO:0000313" key="7">
    <source>
        <dbReference type="Proteomes" id="UP001562354"/>
    </source>
</evidence>
<reference evidence="6 7" key="1">
    <citation type="submission" date="2024-07" db="EMBL/GenBank/DDBJ databases">
        <title>Draft sequence of the Neodothiora populina.</title>
        <authorList>
            <person name="Drown D.D."/>
            <person name="Schuette U.S."/>
            <person name="Buechlein A.B."/>
            <person name="Rusch D.R."/>
            <person name="Winton L.W."/>
            <person name="Adams G.A."/>
        </authorList>
    </citation>
    <scope>NUCLEOTIDE SEQUENCE [LARGE SCALE GENOMIC DNA]</scope>
    <source>
        <strain evidence="6 7">CPC 39397</strain>
    </source>
</reference>
<feature type="domain" description="AB hydrolase-1" evidence="4">
    <location>
        <begin position="178"/>
        <end position="375"/>
    </location>
</feature>
<feature type="domain" description="Peptidase S33 tripeptidyl aminopeptidase-like C-terminal" evidence="5">
    <location>
        <begin position="537"/>
        <end position="640"/>
    </location>
</feature>
<dbReference type="Pfam" id="PF08386">
    <property type="entry name" value="Abhydrolase_4"/>
    <property type="match status" value="1"/>
</dbReference>
<evidence type="ECO:0008006" key="8">
    <source>
        <dbReference type="Google" id="ProtNLM"/>
    </source>
</evidence>
<evidence type="ECO:0000256" key="2">
    <source>
        <dbReference type="ARBA" id="ARBA00022801"/>
    </source>
</evidence>
<accession>A0ABR3PAI1</accession>
<dbReference type="PANTHER" id="PTHR43248">
    <property type="entry name" value="2-SUCCINYL-6-HYDROXY-2,4-CYCLOHEXADIENE-1-CARBOXYLATE SYNTHASE"/>
    <property type="match status" value="1"/>
</dbReference>
<proteinExistence type="inferred from homology"/>
<dbReference type="InterPro" id="IPR051601">
    <property type="entry name" value="Serine_prot/Carboxylest_S33"/>
</dbReference>
<evidence type="ECO:0000256" key="3">
    <source>
        <dbReference type="SAM" id="MobiDB-lite"/>
    </source>
</evidence>
<dbReference type="PANTHER" id="PTHR43248:SF25">
    <property type="entry name" value="AB HYDROLASE-1 DOMAIN-CONTAINING PROTEIN-RELATED"/>
    <property type="match status" value="1"/>
</dbReference>
<evidence type="ECO:0000259" key="4">
    <source>
        <dbReference type="Pfam" id="PF00561"/>
    </source>
</evidence>
<comment type="caution">
    <text evidence="6">The sequence shown here is derived from an EMBL/GenBank/DDBJ whole genome shotgun (WGS) entry which is preliminary data.</text>
</comment>
<evidence type="ECO:0000313" key="6">
    <source>
        <dbReference type="EMBL" id="KAL1303080.1"/>
    </source>
</evidence>
<dbReference type="GeneID" id="95980223"/>
<feature type="compositionally biased region" description="Polar residues" evidence="3">
    <location>
        <begin position="7"/>
        <end position="16"/>
    </location>
</feature>
<organism evidence="6 7">
    <name type="scientific">Neodothiora populina</name>
    <dbReference type="NCBI Taxonomy" id="2781224"/>
    <lineage>
        <taxon>Eukaryota</taxon>
        <taxon>Fungi</taxon>
        <taxon>Dikarya</taxon>
        <taxon>Ascomycota</taxon>
        <taxon>Pezizomycotina</taxon>
        <taxon>Dothideomycetes</taxon>
        <taxon>Dothideomycetidae</taxon>
        <taxon>Dothideales</taxon>
        <taxon>Dothioraceae</taxon>
        <taxon>Neodothiora</taxon>
    </lineage>
</organism>
<dbReference type="InterPro" id="IPR000073">
    <property type="entry name" value="AB_hydrolase_1"/>
</dbReference>
<gene>
    <name evidence="6" type="ORF">AAFC00_006524</name>
</gene>
<comment type="similarity">
    <text evidence="1">Belongs to the peptidase S33 family.</text>
</comment>
<dbReference type="RefSeq" id="XP_069199355.1">
    <property type="nucleotide sequence ID" value="XM_069346489.1"/>
</dbReference>
<dbReference type="InterPro" id="IPR013595">
    <property type="entry name" value="Pept_S33_TAP-like_C"/>
</dbReference>
<dbReference type="SUPFAM" id="SSF53474">
    <property type="entry name" value="alpha/beta-Hydrolases"/>
    <property type="match status" value="1"/>
</dbReference>
<dbReference type="Proteomes" id="UP001562354">
    <property type="component" value="Unassembled WGS sequence"/>
</dbReference>
<name>A0ABR3PAI1_9PEZI</name>
<dbReference type="Pfam" id="PF00561">
    <property type="entry name" value="Abhydrolase_1"/>
    <property type="match status" value="1"/>
</dbReference>
<keyword evidence="2" id="KW-0378">Hydrolase</keyword>
<feature type="region of interest" description="Disordered" evidence="3">
    <location>
        <begin position="1"/>
        <end position="20"/>
    </location>
</feature>